<dbReference type="RefSeq" id="WP_122970693.1">
    <property type="nucleotide sequence ID" value="NZ_RHLQ01000003.1"/>
</dbReference>
<dbReference type="OrthoDB" id="66776at2"/>
<evidence type="ECO:0000313" key="1">
    <source>
        <dbReference type="EMBL" id="RND01125.1"/>
    </source>
</evidence>
<comment type="caution">
    <text evidence="1">The sequence shown here is derived from an EMBL/GenBank/DDBJ whole genome shotgun (WGS) entry which is preliminary data.</text>
</comment>
<proteinExistence type="predicted"/>
<dbReference type="EMBL" id="RHLQ01000003">
    <property type="protein sequence ID" value="RND01125.1"/>
    <property type="molecule type" value="Genomic_DNA"/>
</dbReference>
<organism evidence="1 2">
    <name type="scientific">Lysinibacillus halotolerans</name>
    <dbReference type="NCBI Taxonomy" id="1368476"/>
    <lineage>
        <taxon>Bacteria</taxon>
        <taxon>Bacillati</taxon>
        <taxon>Bacillota</taxon>
        <taxon>Bacilli</taxon>
        <taxon>Bacillales</taxon>
        <taxon>Bacillaceae</taxon>
        <taxon>Lysinibacillus</taxon>
    </lineage>
</organism>
<dbReference type="Proteomes" id="UP000279909">
    <property type="component" value="Unassembled WGS sequence"/>
</dbReference>
<reference evidence="1 2" key="1">
    <citation type="journal article" date="2014" name="Int. J. Syst. Evol. Microbiol.">
        <title>Lysinibacillus halotolerans sp. nov., isolated from saline-alkaline soil.</title>
        <authorList>
            <person name="Kong D."/>
            <person name="Wang Y."/>
            <person name="Zhao B."/>
            <person name="Li Y."/>
            <person name="Song J."/>
            <person name="Zhai Y."/>
            <person name="Zhang C."/>
            <person name="Wang H."/>
            <person name="Chen X."/>
            <person name="Zhao B."/>
            <person name="Ruan Z."/>
        </authorList>
    </citation>
    <scope>NUCLEOTIDE SEQUENCE [LARGE SCALE GENOMIC DNA]</scope>
    <source>
        <strain evidence="1 2">MCCC 1A12703</strain>
    </source>
</reference>
<name>A0A3M8HFL8_9BACI</name>
<protein>
    <submittedName>
        <fullName evidence="1">Uncharacterized protein</fullName>
    </submittedName>
</protein>
<dbReference type="AlphaFoldDB" id="A0A3M8HFL8"/>
<keyword evidence="2" id="KW-1185">Reference proteome</keyword>
<gene>
    <name evidence="1" type="ORF">EC501_02415</name>
</gene>
<sequence>MQLYFYNDTYQKAVDEYQITEDQLRFTGSPKECTELSLNNPDRFAILAVENGNLIYREMMMDLCLYRVIRYNLYKRYKCEVLYGIK</sequence>
<accession>A0A3M8HFL8</accession>
<evidence type="ECO:0000313" key="2">
    <source>
        <dbReference type="Proteomes" id="UP000279909"/>
    </source>
</evidence>